<dbReference type="PANTHER" id="PTHR24221:SF402">
    <property type="entry name" value="IRON-SULFUR CLUSTERS TRANSPORTER ABCB7, MITOCHONDRIAL"/>
    <property type="match status" value="1"/>
</dbReference>
<dbReference type="InterPro" id="IPR036640">
    <property type="entry name" value="ABC1_TM_sf"/>
</dbReference>
<evidence type="ECO:0000256" key="3">
    <source>
        <dbReference type="ARBA" id="ARBA00022448"/>
    </source>
</evidence>
<dbReference type="PANTHER" id="PTHR24221">
    <property type="entry name" value="ATP-BINDING CASSETTE SUB-FAMILY B"/>
    <property type="match status" value="1"/>
</dbReference>
<dbReference type="Gene3D" id="1.20.1560.10">
    <property type="entry name" value="ABC transporter type 1, transmembrane domain"/>
    <property type="match status" value="1"/>
</dbReference>
<evidence type="ECO:0000256" key="13">
    <source>
        <dbReference type="ARBA" id="ARBA00024363"/>
    </source>
</evidence>
<evidence type="ECO:0000256" key="11">
    <source>
        <dbReference type="ARBA" id="ARBA00023128"/>
    </source>
</evidence>
<dbReference type="InterPro" id="IPR039421">
    <property type="entry name" value="Type_1_exporter"/>
</dbReference>
<evidence type="ECO:0000256" key="6">
    <source>
        <dbReference type="ARBA" id="ARBA00022792"/>
    </source>
</evidence>
<organism evidence="20 21">
    <name type="scientific">Hanseniaspora osmophila</name>
    <dbReference type="NCBI Taxonomy" id="56408"/>
    <lineage>
        <taxon>Eukaryota</taxon>
        <taxon>Fungi</taxon>
        <taxon>Dikarya</taxon>
        <taxon>Ascomycota</taxon>
        <taxon>Saccharomycotina</taxon>
        <taxon>Saccharomycetes</taxon>
        <taxon>Saccharomycodales</taxon>
        <taxon>Saccharomycodaceae</taxon>
        <taxon>Hanseniaspora</taxon>
    </lineage>
</organism>
<evidence type="ECO:0000256" key="1">
    <source>
        <dbReference type="ARBA" id="ARBA00004448"/>
    </source>
</evidence>
<feature type="transmembrane region" description="Helical" evidence="17">
    <location>
        <begin position="132"/>
        <end position="153"/>
    </location>
</feature>
<dbReference type="Proteomes" id="UP000095728">
    <property type="component" value="Unassembled WGS sequence"/>
</dbReference>
<evidence type="ECO:0000256" key="7">
    <source>
        <dbReference type="ARBA" id="ARBA00022840"/>
    </source>
</evidence>
<keyword evidence="6" id="KW-0999">Mitochondrion inner membrane</keyword>
<feature type="domain" description="ABC transporter" evidence="18">
    <location>
        <begin position="474"/>
        <end position="712"/>
    </location>
</feature>
<dbReference type="FunFam" id="3.40.50.300:FF:000287">
    <property type="entry name" value="Multidrug ABC transporter ATP-binding protein"/>
    <property type="match status" value="1"/>
</dbReference>
<reference evidence="21" key="1">
    <citation type="journal article" date="2016" name="Genome Announc.">
        <title>Genome sequences of three species of Hanseniaspora isolated from spontaneous wine fermentations.</title>
        <authorList>
            <person name="Sternes P.R."/>
            <person name="Lee D."/>
            <person name="Kutyna D.R."/>
            <person name="Borneman A.R."/>
        </authorList>
    </citation>
    <scope>NUCLEOTIDE SEQUENCE [LARGE SCALE GENOMIC DNA]</scope>
    <source>
        <strain evidence="21">AWRI3579</strain>
    </source>
</reference>
<dbReference type="FunFam" id="1.20.1560.10:FF:000004">
    <property type="entry name" value="ATP-binding cassette sub-family B member 7"/>
    <property type="match status" value="1"/>
</dbReference>
<dbReference type="GO" id="GO:0006879">
    <property type="term" value="P:intracellular iron ion homeostasis"/>
    <property type="evidence" value="ECO:0007669"/>
    <property type="project" value="TreeGrafter"/>
</dbReference>
<dbReference type="GO" id="GO:0005524">
    <property type="term" value="F:ATP binding"/>
    <property type="evidence" value="ECO:0007669"/>
    <property type="project" value="UniProtKB-KW"/>
</dbReference>
<evidence type="ECO:0000256" key="8">
    <source>
        <dbReference type="ARBA" id="ARBA00022946"/>
    </source>
</evidence>
<dbReference type="SMART" id="SM00382">
    <property type="entry name" value="AAA"/>
    <property type="match status" value="1"/>
</dbReference>
<evidence type="ECO:0000256" key="2">
    <source>
        <dbReference type="ARBA" id="ARBA00011738"/>
    </source>
</evidence>
<gene>
    <name evidence="20" type="ORF">AWRI3579_g1020</name>
</gene>
<dbReference type="Pfam" id="PF00005">
    <property type="entry name" value="ABC_tran"/>
    <property type="match status" value="1"/>
</dbReference>
<dbReference type="InterPro" id="IPR003439">
    <property type="entry name" value="ABC_transporter-like_ATP-bd"/>
</dbReference>
<keyword evidence="12 17" id="KW-0472">Membrane</keyword>
<dbReference type="GO" id="GO:0140466">
    <property type="term" value="P:iron-sulfur cluster export from the mitochondrion"/>
    <property type="evidence" value="ECO:0007669"/>
    <property type="project" value="UniProtKB-ARBA"/>
</dbReference>
<evidence type="ECO:0000256" key="14">
    <source>
        <dbReference type="ARBA" id="ARBA00039906"/>
    </source>
</evidence>
<comment type="subunit">
    <text evidence="2">Homodimer.</text>
</comment>
<accession>A0A1E5RHQ4</accession>
<evidence type="ECO:0000256" key="9">
    <source>
        <dbReference type="ARBA" id="ARBA00022967"/>
    </source>
</evidence>
<evidence type="ECO:0000313" key="21">
    <source>
        <dbReference type="Proteomes" id="UP000095728"/>
    </source>
</evidence>
<dbReference type="Pfam" id="PF00664">
    <property type="entry name" value="ABC_membrane"/>
    <property type="match status" value="1"/>
</dbReference>
<keyword evidence="3" id="KW-0813">Transport</keyword>
<keyword evidence="4 17" id="KW-0812">Transmembrane</keyword>
<comment type="function">
    <text evidence="16">Performs an essential function in the generation of cytoplasmic iron-sulfur proteins by mediating the ATP-dependent export of Fe/S cluster precursors synthesized by NFS1 and other mitochondrial proteins. Hydrolyzes ATP. Binds glutathione and may function by transporting a glutathione-conjugated iron-sulfur compound.</text>
</comment>
<keyword evidence="5" id="KW-0547">Nucleotide-binding</keyword>
<dbReference type="STRING" id="56408.A0A1E5RHQ4"/>
<dbReference type="GO" id="GO:0140359">
    <property type="term" value="F:ABC-type transporter activity"/>
    <property type="evidence" value="ECO:0007669"/>
    <property type="project" value="InterPro"/>
</dbReference>
<evidence type="ECO:0000256" key="15">
    <source>
        <dbReference type="ARBA" id="ARBA00040792"/>
    </source>
</evidence>
<keyword evidence="10 17" id="KW-1133">Transmembrane helix</keyword>
<dbReference type="PROSITE" id="PS00211">
    <property type="entry name" value="ABC_TRANSPORTER_1"/>
    <property type="match status" value="1"/>
</dbReference>
<evidence type="ECO:0000256" key="12">
    <source>
        <dbReference type="ARBA" id="ARBA00023136"/>
    </source>
</evidence>
<evidence type="ECO:0000256" key="16">
    <source>
        <dbReference type="ARBA" id="ARBA00045666"/>
    </source>
</evidence>
<evidence type="ECO:0000256" key="5">
    <source>
        <dbReference type="ARBA" id="ARBA00022741"/>
    </source>
</evidence>
<dbReference type="SUPFAM" id="SSF52540">
    <property type="entry name" value="P-loop containing nucleoside triphosphate hydrolases"/>
    <property type="match status" value="1"/>
</dbReference>
<dbReference type="InterPro" id="IPR027417">
    <property type="entry name" value="P-loop_NTPase"/>
</dbReference>
<evidence type="ECO:0000259" key="18">
    <source>
        <dbReference type="PROSITE" id="PS50893"/>
    </source>
</evidence>
<dbReference type="SUPFAM" id="SSF90123">
    <property type="entry name" value="ABC transporter transmembrane region"/>
    <property type="match status" value="1"/>
</dbReference>
<dbReference type="OrthoDB" id="6500128at2759"/>
<protein>
    <recommendedName>
        <fullName evidence="14">Iron-sulfur clusters transporter ATM1, mitochondrial</fullName>
    </recommendedName>
    <alternativeName>
        <fullName evidence="15">Iron-sulfur clusters transporter atm1, mitochondrial</fullName>
    </alternativeName>
</protein>
<keyword evidence="21" id="KW-1185">Reference proteome</keyword>
<keyword evidence="8" id="KW-0809">Transit peptide</keyword>
<dbReference type="InParanoid" id="A0A1E5RHQ4"/>
<dbReference type="FunCoup" id="A0A1E5RHQ4">
    <property type="interactions" value="684"/>
</dbReference>
<name>A0A1E5RHQ4_9ASCO</name>
<feature type="transmembrane region" description="Helical" evidence="17">
    <location>
        <begin position="173"/>
        <end position="195"/>
    </location>
</feature>
<evidence type="ECO:0000313" key="20">
    <source>
        <dbReference type="EMBL" id="OEJ86431.1"/>
    </source>
</evidence>
<dbReference type="PROSITE" id="PS50893">
    <property type="entry name" value="ABC_TRANSPORTER_2"/>
    <property type="match status" value="1"/>
</dbReference>
<feature type="domain" description="ABC transmembrane type-1" evidence="19">
    <location>
        <begin position="133"/>
        <end position="425"/>
    </location>
</feature>
<dbReference type="InterPro" id="IPR003593">
    <property type="entry name" value="AAA+_ATPase"/>
</dbReference>
<feature type="transmembrane region" description="Helical" evidence="17">
    <location>
        <begin position="282"/>
        <end position="303"/>
    </location>
</feature>
<dbReference type="AlphaFoldDB" id="A0A1E5RHQ4"/>
<sequence>MLLQLHPLFKPNMHAIKSIPKFNIASTCKTALFPKHRHYSKSNFHLGIYRKPASNLLSFNARSSVCPKSTLRLSIANSNNAFAVIKRNIHAGKPRMNAQKQSKAPSMSELKILKTLFKYIWPKNDNKVKFRVLIALSLLILAKVLNVEVPFFFKSIVDDMNIDWDAATKAENALPIAIVITILSYGAGRFGAVLFGELRNAVFSRVAQNAIRNVSLQTFKHLMKLDLNWHLSKQTGGLTRAMDRGTKGISYVLSSMVFHIIPITFEISVVCGILTYQFGSQFAAVTFATMLLYSFFTFRTTAWRTEFRKSANRADNKAATVAVDSLINFESVKYFNNEKYLADKYHKNLMNYRDSQIKVAQSLAFLNSGQNLIFTSALTLMMYMGCKGILLGDYSVGDLVLINQLVFQLSVPLNFLGSVYRELKQSLIDMESLFKIQTNEIKIQNCENPIKLLTPAERTNGSANGSDGIIPFEIRFENVTFGYNPERKILQNASFTIPAGLKTAIVGPSGSGKSTILKLAFRFYDPQEGKVFIDGKDVKTLDLDSLRRQIGVVPQDSPLFNDTIYENVKFGRIDASKEEILQAIKKAQMNQFIEKLPKGLETIVGERGLMISGGEKQRLAIARVLLKNTPIMFFDEATSALDTQTEQAILKTIKQNFKLEENRITSVYIAHRLRSIADADKIIVLENGKVKEQGSHQELLSRKESLYKDLWNVQENLDMLEEEIKADQ</sequence>
<evidence type="ECO:0000259" key="19">
    <source>
        <dbReference type="PROSITE" id="PS50929"/>
    </source>
</evidence>
<comment type="subcellular location">
    <subcellularLocation>
        <location evidence="1">Mitochondrion inner membrane</location>
        <topology evidence="1">Multi-pass membrane protein</topology>
    </subcellularLocation>
</comment>
<dbReference type="PROSITE" id="PS50929">
    <property type="entry name" value="ABC_TM1F"/>
    <property type="match status" value="1"/>
</dbReference>
<dbReference type="CDD" id="cd18582">
    <property type="entry name" value="ABC_6TM_ATM1_ABCB7"/>
    <property type="match status" value="1"/>
</dbReference>
<dbReference type="InterPro" id="IPR017871">
    <property type="entry name" value="ABC_transporter-like_CS"/>
</dbReference>
<dbReference type="GO" id="GO:0016887">
    <property type="term" value="F:ATP hydrolysis activity"/>
    <property type="evidence" value="ECO:0007669"/>
    <property type="project" value="InterPro"/>
</dbReference>
<evidence type="ECO:0000256" key="10">
    <source>
        <dbReference type="ARBA" id="ARBA00022989"/>
    </source>
</evidence>
<keyword evidence="9" id="KW-1278">Translocase</keyword>
<keyword evidence="7" id="KW-0067">ATP-binding</keyword>
<feature type="transmembrane region" description="Helical" evidence="17">
    <location>
        <begin position="249"/>
        <end position="276"/>
    </location>
</feature>
<evidence type="ECO:0000256" key="4">
    <source>
        <dbReference type="ARBA" id="ARBA00022692"/>
    </source>
</evidence>
<dbReference type="InterPro" id="IPR011527">
    <property type="entry name" value="ABC1_TM_dom"/>
</dbReference>
<proteinExistence type="inferred from homology"/>
<comment type="similarity">
    <text evidence="13">Belongs to the ABC transporter superfamily. ABCB family. Heavy Metal importer (TC 3.A.1.210) subfamily.</text>
</comment>
<keyword evidence="11" id="KW-0496">Mitochondrion</keyword>
<dbReference type="EMBL" id="LPNM01000006">
    <property type="protein sequence ID" value="OEJ86431.1"/>
    <property type="molecule type" value="Genomic_DNA"/>
</dbReference>
<comment type="caution">
    <text evidence="20">The sequence shown here is derived from an EMBL/GenBank/DDBJ whole genome shotgun (WGS) entry which is preliminary data.</text>
</comment>
<evidence type="ECO:0000256" key="17">
    <source>
        <dbReference type="SAM" id="Phobius"/>
    </source>
</evidence>
<dbReference type="GO" id="GO:0005743">
    <property type="term" value="C:mitochondrial inner membrane"/>
    <property type="evidence" value="ECO:0007669"/>
    <property type="project" value="UniProtKB-SubCell"/>
</dbReference>
<dbReference type="Gene3D" id="3.40.50.300">
    <property type="entry name" value="P-loop containing nucleotide triphosphate hydrolases"/>
    <property type="match status" value="1"/>
</dbReference>